<dbReference type="EMBL" id="JAGDFL010000072">
    <property type="protein sequence ID" value="KAG7398763.1"/>
    <property type="molecule type" value="Genomic_DNA"/>
</dbReference>
<feature type="domain" description="C2H2-type" evidence="2">
    <location>
        <begin position="86"/>
        <end position="107"/>
    </location>
</feature>
<dbReference type="InterPro" id="IPR013087">
    <property type="entry name" value="Znf_C2H2_type"/>
</dbReference>
<feature type="domain" description="C2H2-type" evidence="2">
    <location>
        <begin position="59"/>
        <end position="82"/>
    </location>
</feature>
<feature type="compositionally biased region" description="Basic and acidic residues" evidence="1">
    <location>
        <begin position="175"/>
        <end position="190"/>
    </location>
</feature>
<feature type="region of interest" description="Disordered" evidence="1">
    <location>
        <begin position="153"/>
        <end position="241"/>
    </location>
</feature>
<feature type="domain" description="C2H2-type" evidence="2">
    <location>
        <begin position="123"/>
        <end position="146"/>
    </location>
</feature>
<name>A0A8T1X3Y3_9STRA</name>
<reference evidence="3" key="1">
    <citation type="submission" date="2021-02" db="EMBL/GenBank/DDBJ databases">
        <authorList>
            <person name="Palmer J.M."/>
        </authorList>
    </citation>
    <scope>NUCLEOTIDE SEQUENCE</scope>
    <source>
        <strain evidence="3">SCRP23</strain>
    </source>
</reference>
<evidence type="ECO:0000313" key="3">
    <source>
        <dbReference type="EMBL" id="KAG7398763.1"/>
    </source>
</evidence>
<keyword evidence="4" id="KW-1185">Reference proteome</keyword>
<dbReference type="AlphaFoldDB" id="A0A8T1X3Y3"/>
<feature type="compositionally biased region" description="Polar residues" evidence="1">
    <location>
        <begin position="165"/>
        <end position="174"/>
    </location>
</feature>
<dbReference type="OrthoDB" id="18440at2759"/>
<gene>
    <name evidence="3" type="ORF">PHYBOEH_010506</name>
</gene>
<comment type="caution">
    <text evidence="3">The sequence shown here is derived from an EMBL/GenBank/DDBJ whole genome shotgun (WGS) entry which is preliminary data.</text>
</comment>
<organism evidence="3 4">
    <name type="scientific">Phytophthora boehmeriae</name>
    <dbReference type="NCBI Taxonomy" id="109152"/>
    <lineage>
        <taxon>Eukaryota</taxon>
        <taxon>Sar</taxon>
        <taxon>Stramenopiles</taxon>
        <taxon>Oomycota</taxon>
        <taxon>Peronosporomycetes</taxon>
        <taxon>Peronosporales</taxon>
        <taxon>Peronosporaceae</taxon>
        <taxon>Phytophthora</taxon>
    </lineage>
</organism>
<evidence type="ECO:0000313" key="4">
    <source>
        <dbReference type="Proteomes" id="UP000693981"/>
    </source>
</evidence>
<dbReference type="PANTHER" id="PTHR21354">
    <property type="entry name" value="ZINC FINGER PROTEIN 511"/>
    <property type="match status" value="1"/>
</dbReference>
<feature type="compositionally biased region" description="Basic residues" evidence="1">
    <location>
        <begin position="191"/>
        <end position="206"/>
    </location>
</feature>
<dbReference type="PROSITE" id="PS00028">
    <property type="entry name" value="ZINC_FINGER_C2H2_1"/>
    <property type="match status" value="3"/>
</dbReference>
<evidence type="ECO:0000259" key="2">
    <source>
        <dbReference type="PROSITE" id="PS00028"/>
    </source>
</evidence>
<accession>A0A8T1X3Y3</accession>
<dbReference type="PANTHER" id="PTHR21354:SF0">
    <property type="entry name" value="ZINC FINGER PROTEIN 511"/>
    <property type="match status" value="1"/>
</dbReference>
<evidence type="ECO:0000256" key="1">
    <source>
        <dbReference type="SAM" id="MobiDB-lite"/>
    </source>
</evidence>
<protein>
    <recommendedName>
        <fullName evidence="2">C2H2-type domain-containing protein</fullName>
    </recommendedName>
</protein>
<feature type="compositionally biased region" description="Basic residues" evidence="1">
    <location>
        <begin position="154"/>
        <end position="164"/>
    </location>
</feature>
<sequence>MEQIRELPSGKCFRKYSPEHPLFAAGTLQWAAKYYQQPESMVQPEEVIDKAEDASTITCRLATCNVTFQSVVGYEEHYDMVHRNICRDCSQSFLSLRLLDIHISETHDAFFKLLSKKKPMYVCLVDGCPDTFQSDDKRTRHLIQVHQYPESFSFHHRRKHRKNKTNIATAGSNSDEGRADVEVDPETIRKREARKRRRQQKKKKLHAQFQSSDMIVDAEGKGNGHASGDTRNSPMNTGDIDMMDLETSMSKLRIPKSIQFGRKRRV</sequence>
<dbReference type="InterPro" id="IPR039258">
    <property type="entry name" value="ZNF511"/>
</dbReference>
<dbReference type="SMART" id="SM00355">
    <property type="entry name" value="ZnF_C2H2"/>
    <property type="match status" value="3"/>
</dbReference>
<dbReference type="Proteomes" id="UP000693981">
    <property type="component" value="Unassembled WGS sequence"/>
</dbReference>
<proteinExistence type="predicted"/>